<dbReference type="PANTHER" id="PTHR47926:SF427">
    <property type="entry name" value="TETRATRICOPEPTIDE-LIKE HELICAL DOMAIN SUPERFAMILY"/>
    <property type="match status" value="1"/>
</dbReference>
<reference evidence="3 4" key="1">
    <citation type="submission" date="2020-08" db="EMBL/GenBank/DDBJ databases">
        <title>Plant Genome Project.</title>
        <authorList>
            <person name="Zhang R.-G."/>
        </authorList>
    </citation>
    <scope>NUCLEOTIDE SEQUENCE [LARGE SCALE GENOMIC DNA]</scope>
    <source>
        <strain evidence="3">WSP0</strain>
        <tissue evidence="3">Leaf</tissue>
    </source>
</reference>
<dbReference type="NCBIfam" id="TIGR00756">
    <property type="entry name" value="PPR"/>
    <property type="match status" value="1"/>
</dbReference>
<dbReference type="PROSITE" id="PS51375">
    <property type="entry name" value="PPR"/>
    <property type="match status" value="1"/>
</dbReference>
<keyword evidence="4" id="KW-1185">Reference proteome</keyword>
<dbReference type="InterPro" id="IPR002885">
    <property type="entry name" value="PPR_rpt"/>
</dbReference>
<dbReference type="InterPro" id="IPR046960">
    <property type="entry name" value="PPR_At4g14850-like_plant"/>
</dbReference>
<organism evidence="3 4">
    <name type="scientific">Rhododendron griersonianum</name>
    <dbReference type="NCBI Taxonomy" id="479676"/>
    <lineage>
        <taxon>Eukaryota</taxon>
        <taxon>Viridiplantae</taxon>
        <taxon>Streptophyta</taxon>
        <taxon>Embryophyta</taxon>
        <taxon>Tracheophyta</taxon>
        <taxon>Spermatophyta</taxon>
        <taxon>Magnoliopsida</taxon>
        <taxon>eudicotyledons</taxon>
        <taxon>Gunneridae</taxon>
        <taxon>Pentapetalae</taxon>
        <taxon>asterids</taxon>
        <taxon>Ericales</taxon>
        <taxon>Ericaceae</taxon>
        <taxon>Ericoideae</taxon>
        <taxon>Rhodoreae</taxon>
        <taxon>Rhododendron</taxon>
    </lineage>
</organism>
<dbReference type="Proteomes" id="UP000823749">
    <property type="component" value="Chromosome 13"/>
</dbReference>
<dbReference type="GO" id="GO:0003723">
    <property type="term" value="F:RNA binding"/>
    <property type="evidence" value="ECO:0007669"/>
    <property type="project" value="InterPro"/>
</dbReference>
<dbReference type="PANTHER" id="PTHR47926">
    <property type="entry name" value="PENTATRICOPEPTIDE REPEAT-CONTAINING PROTEIN"/>
    <property type="match status" value="1"/>
</dbReference>
<proteinExistence type="predicted"/>
<dbReference type="GO" id="GO:0009451">
    <property type="term" value="P:RNA modification"/>
    <property type="evidence" value="ECO:0007669"/>
    <property type="project" value="InterPro"/>
</dbReference>
<feature type="repeat" description="PPR" evidence="2">
    <location>
        <begin position="90"/>
        <end position="124"/>
    </location>
</feature>
<dbReference type="AlphaFoldDB" id="A0AAV6HXE5"/>
<dbReference type="Pfam" id="PF01535">
    <property type="entry name" value="PPR"/>
    <property type="match status" value="2"/>
</dbReference>
<evidence type="ECO:0000256" key="1">
    <source>
        <dbReference type="ARBA" id="ARBA00022737"/>
    </source>
</evidence>
<sequence length="408" mass="46568">MMGEEAENGRVRRETFGTQKRRRSEFIVYCNEDKQSISQGGRRLNGIQVNARLTRSFRRSQTRDLRMQNSLRRLEANPPEKDFDRVPIKDVASSNTMILGYRMLGEFDTAIRLFEAMRMDGVEYVSVSYIVVLSACRVMEDDWERWNDNADKRIYEVKRSEEESRVQLGTSSVTREGVPRLLFTAMKTNKVLAKEIPEHDEKALKTEVERYPSKCSTHKILKKKPSKGSENAKLYEDWKLILQRFLRDYDTDEDYLEHAAAGLVWTNASSWHTAISLFEAMRMDSGEYDSVSYIVVLSACSHGGLVEKGSISTEICPGSIKPTHMHYTCMFDLLGQAGLMQEAAVLIKCLPITPDANIWGALLGACRNYGDTEAEHLFQLKPEHSEYYTLLSNMYAETGRGGMIMQIG</sequence>
<gene>
    <name evidence="3" type="ORF">RHGRI_037905</name>
</gene>
<evidence type="ECO:0000256" key="2">
    <source>
        <dbReference type="PROSITE-ProRule" id="PRU00708"/>
    </source>
</evidence>
<dbReference type="EMBL" id="JACTNZ010000013">
    <property type="protein sequence ID" value="KAG5517306.1"/>
    <property type="molecule type" value="Genomic_DNA"/>
</dbReference>
<evidence type="ECO:0000313" key="3">
    <source>
        <dbReference type="EMBL" id="KAG5517306.1"/>
    </source>
</evidence>
<dbReference type="Gene3D" id="1.25.40.10">
    <property type="entry name" value="Tetratricopeptide repeat domain"/>
    <property type="match status" value="2"/>
</dbReference>
<keyword evidence="1" id="KW-0677">Repeat</keyword>
<dbReference type="InterPro" id="IPR011990">
    <property type="entry name" value="TPR-like_helical_dom_sf"/>
</dbReference>
<protein>
    <recommendedName>
        <fullName evidence="5">Pentatricopeptide repeat-containing protein</fullName>
    </recommendedName>
</protein>
<accession>A0AAV6HXE5</accession>
<comment type="caution">
    <text evidence="3">The sequence shown here is derived from an EMBL/GenBank/DDBJ whole genome shotgun (WGS) entry which is preliminary data.</text>
</comment>
<name>A0AAV6HXE5_9ERIC</name>
<evidence type="ECO:0008006" key="5">
    <source>
        <dbReference type="Google" id="ProtNLM"/>
    </source>
</evidence>
<evidence type="ECO:0000313" key="4">
    <source>
        <dbReference type="Proteomes" id="UP000823749"/>
    </source>
</evidence>